<reference evidence="2 3" key="1">
    <citation type="journal article" date="2016" name="Front. Microbiol.">
        <title>Comparative Genomics Analysis of Streptomyces Species Reveals Their Adaptation to the Marine Environment and Their Diversity at the Genomic Level.</title>
        <authorList>
            <person name="Tian X."/>
            <person name="Zhang Z."/>
            <person name="Yang T."/>
            <person name="Chen M."/>
            <person name="Li J."/>
            <person name="Chen F."/>
            <person name="Yang J."/>
            <person name="Li W."/>
            <person name="Zhang B."/>
            <person name="Zhang Z."/>
            <person name="Wu J."/>
            <person name="Zhang C."/>
            <person name="Long L."/>
            <person name="Xiao J."/>
        </authorList>
    </citation>
    <scope>NUCLEOTIDE SEQUENCE [LARGE SCALE GENOMIC DNA]</scope>
    <source>
        <strain evidence="2 3">SCSIO 10390</strain>
    </source>
</reference>
<dbReference type="STRING" id="933944.AN215_24350"/>
<dbReference type="InterPro" id="IPR013096">
    <property type="entry name" value="Cupin_2"/>
</dbReference>
<dbReference type="OrthoDB" id="9791637at2"/>
<dbReference type="Proteomes" id="UP000176087">
    <property type="component" value="Unassembled WGS sequence"/>
</dbReference>
<proteinExistence type="predicted"/>
<evidence type="ECO:0000313" key="3">
    <source>
        <dbReference type="Proteomes" id="UP000176087"/>
    </source>
</evidence>
<dbReference type="PANTHER" id="PTHR36440">
    <property type="entry name" value="PUTATIVE (AFU_ORTHOLOGUE AFUA_8G07350)-RELATED"/>
    <property type="match status" value="1"/>
</dbReference>
<dbReference type="AlphaFoldDB" id="A0A1E7JGM3"/>
<feature type="domain" description="Cupin type-2" evidence="1">
    <location>
        <begin position="42"/>
        <end position="107"/>
    </location>
</feature>
<dbReference type="Gene3D" id="2.60.120.10">
    <property type="entry name" value="Jelly Rolls"/>
    <property type="match status" value="1"/>
</dbReference>
<comment type="caution">
    <text evidence="2">The sequence shown here is derived from an EMBL/GenBank/DDBJ whole genome shotgun (WGS) entry which is preliminary data.</text>
</comment>
<dbReference type="EMBL" id="LJGT01000041">
    <property type="protein sequence ID" value="OEU85607.1"/>
    <property type="molecule type" value="Genomic_DNA"/>
</dbReference>
<protein>
    <recommendedName>
        <fullName evidence="1">Cupin type-2 domain-containing protein</fullName>
    </recommendedName>
</protein>
<accession>A0A1E7JGM3</accession>
<dbReference type="SUPFAM" id="SSF51182">
    <property type="entry name" value="RmlC-like cupins"/>
    <property type="match status" value="1"/>
</dbReference>
<gene>
    <name evidence="2" type="ORF">AN215_24350</name>
</gene>
<dbReference type="InterPro" id="IPR014710">
    <property type="entry name" value="RmlC-like_jellyroll"/>
</dbReference>
<name>A0A1E7JGM3_9ACTN</name>
<dbReference type="InterPro" id="IPR053146">
    <property type="entry name" value="QDO-like"/>
</dbReference>
<dbReference type="Pfam" id="PF07883">
    <property type="entry name" value="Cupin_2"/>
    <property type="match status" value="1"/>
</dbReference>
<evidence type="ECO:0000259" key="1">
    <source>
        <dbReference type="Pfam" id="PF07883"/>
    </source>
</evidence>
<organism evidence="2 3">
    <name type="scientific">Streptomyces abyssalis</name>
    <dbReference type="NCBI Taxonomy" id="933944"/>
    <lineage>
        <taxon>Bacteria</taxon>
        <taxon>Bacillati</taxon>
        <taxon>Actinomycetota</taxon>
        <taxon>Actinomycetes</taxon>
        <taxon>Kitasatosporales</taxon>
        <taxon>Streptomycetaceae</taxon>
        <taxon>Streptomyces</taxon>
    </lineage>
</organism>
<keyword evidence="3" id="KW-1185">Reference proteome</keyword>
<evidence type="ECO:0000313" key="2">
    <source>
        <dbReference type="EMBL" id="OEU85607.1"/>
    </source>
</evidence>
<dbReference type="PANTHER" id="PTHR36440:SF1">
    <property type="entry name" value="PUTATIVE (AFU_ORTHOLOGUE AFUA_8G07350)-RELATED"/>
    <property type="match status" value="1"/>
</dbReference>
<sequence>MKARFVIEPGEGKSVDFGGMGIDFKIRGDESDKQFSVVEHPIAPGRLVPPHTHTREDEFSYILQGRVGARVGDQEATAGPGSYILKPRGIMHTFWNAGPEPARILEILSPAGFEDFFEAVGEAAEKTPDREEFLRIREELGHLHGLTFSDEWVHELTRKYGLRLIGE</sequence>
<dbReference type="RefSeq" id="WP_070010997.1">
    <property type="nucleotide sequence ID" value="NZ_LJGS01000039.1"/>
</dbReference>
<dbReference type="InterPro" id="IPR011051">
    <property type="entry name" value="RmlC_Cupin_sf"/>
</dbReference>